<dbReference type="PATRIC" id="fig|1125712.3.peg.2302"/>
<name>U2TI31_9ACTN</name>
<gene>
    <name evidence="1" type="ORF">HMPREF1316_0641</name>
</gene>
<evidence type="ECO:0000313" key="2">
    <source>
        <dbReference type="Proteomes" id="UP000016638"/>
    </source>
</evidence>
<dbReference type="Proteomes" id="UP000016638">
    <property type="component" value="Unassembled WGS sequence"/>
</dbReference>
<reference evidence="1 2" key="1">
    <citation type="submission" date="2013-08" db="EMBL/GenBank/DDBJ databases">
        <authorList>
            <person name="Durkin A.S."/>
            <person name="Haft D.R."/>
            <person name="McCorrison J."/>
            <person name="Torralba M."/>
            <person name="Gillis M."/>
            <person name="Haft D.H."/>
            <person name="Methe B."/>
            <person name="Sutton G."/>
            <person name="Nelson K.E."/>
        </authorList>
    </citation>
    <scope>NUCLEOTIDE SEQUENCE [LARGE SCALE GENOMIC DNA]</scope>
    <source>
        <strain evidence="1 2">F0195</strain>
    </source>
</reference>
<dbReference type="AlphaFoldDB" id="U2TI31"/>
<dbReference type="EMBL" id="AWEZ01000069">
    <property type="protein sequence ID" value="ERL06125.1"/>
    <property type="molecule type" value="Genomic_DNA"/>
</dbReference>
<dbReference type="RefSeq" id="WP_021727181.1">
    <property type="nucleotide sequence ID" value="NZ_AWEZ01000069.1"/>
</dbReference>
<sequence length="101" mass="11691">MVRDWNRDEAYFDRFIEGRGRLAREAEGWLERGEVREDRVASVSGGLVRDLLELTLASYSRGDPMPEVARRLRVDDSALEGRRYYPYELTRWLDGGEGSHG</sequence>
<organism evidence="1 2">
    <name type="scientific">Olsenella profusa F0195</name>
    <dbReference type="NCBI Taxonomy" id="1125712"/>
    <lineage>
        <taxon>Bacteria</taxon>
        <taxon>Bacillati</taxon>
        <taxon>Actinomycetota</taxon>
        <taxon>Coriobacteriia</taxon>
        <taxon>Coriobacteriales</taxon>
        <taxon>Atopobiaceae</taxon>
        <taxon>Olsenella</taxon>
    </lineage>
</organism>
<proteinExistence type="predicted"/>
<accession>U2TI31</accession>
<comment type="caution">
    <text evidence="1">The sequence shown here is derived from an EMBL/GenBank/DDBJ whole genome shotgun (WGS) entry which is preliminary data.</text>
</comment>
<evidence type="ECO:0000313" key="1">
    <source>
        <dbReference type="EMBL" id="ERL06125.1"/>
    </source>
</evidence>
<dbReference type="STRING" id="1125712.HMPREF1316_0641"/>
<dbReference type="OrthoDB" id="9811152at2"/>
<keyword evidence="2" id="KW-1185">Reference proteome</keyword>
<protein>
    <submittedName>
        <fullName evidence="1">Uncharacterized protein</fullName>
    </submittedName>
</protein>